<feature type="domain" description="Sodium/calcium exchanger membrane region" evidence="10">
    <location>
        <begin position="496"/>
        <end position="633"/>
    </location>
</feature>
<evidence type="ECO:0000256" key="9">
    <source>
        <dbReference type="SAM" id="Phobius"/>
    </source>
</evidence>
<feature type="compositionally biased region" description="Basic and acidic residues" evidence="8">
    <location>
        <begin position="111"/>
        <end position="141"/>
    </location>
</feature>
<keyword evidence="7 9" id="KW-0472">Membrane</keyword>
<feature type="transmembrane region" description="Helical" evidence="9">
    <location>
        <begin position="372"/>
        <end position="390"/>
    </location>
</feature>
<evidence type="ECO:0000256" key="2">
    <source>
        <dbReference type="ARBA" id="ARBA00008170"/>
    </source>
</evidence>
<dbReference type="Gene3D" id="1.20.1420.30">
    <property type="entry name" value="NCX, central ion-binding region"/>
    <property type="match status" value="1"/>
</dbReference>
<feature type="compositionally biased region" description="Polar residues" evidence="8">
    <location>
        <begin position="145"/>
        <end position="167"/>
    </location>
</feature>
<dbReference type="GO" id="GO:0015369">
    <property type="term" value="F:calcium:proton antiporter activity"/>
    <property type="evidence" value="ECO:0007669"/>
    <property type="project" value="TreeGrafter"/>
</dbReference>
<dbReference type="GO" id="GO:0005774">
    <property type="term" value="C:vacuolar membrane"/>
    <property type="evidence" value="ECO:0007669"/>
    <property type="project" value="UniProtKB-ARBA"/>
</dbReference>
<dbReference type="AlphaFoldDB" id="A0A9P6FS37"/>
<protein>
    <recommendedName>
        <fullName evidence="10">Sodium/calcium exchanger membrane region domain-containing protein</fullName>
    </recommendedName>
</protein>
<keyword evidence="6" id="KW-0406">Ion transport</keyword>
<feature type="transmembrane region" description="Helical" evidence="9">
    <location>
        <begin position="331"/>
        <end position="360"/>
    </location>
</feature>
<dbReference type="GO" id="GO:0012505">
    <property type="term" value="C:endomembrane system"/>
    <property type="evidence" value="ECO:0007669"/>
    <property type="project" value="UniProtKB-SubCell"/>
</dbReference>
<feature type="transmembrane region" description="Helical" evidence="9">
    <location>
        <begin position="221"/>
        <end position="238"/>
    </location>
</feature>
<feature type="transmembrane region" description="Helical" evidence="9">
    <location>
        <begin position="436"/>
        <end position="457"/>
    </location>
</feature>
<comment type="subcellular location">
    <subcellularLocation>
        <location evidence="1">Endomembrane system</location>
        <topology evidence="1">Multi-pass membrane protein</topology>
    </subcellularLocation>
</comment>
<keyword evidence="3" id="KW-0813">Transport</keyword>
<name>A0A9P6FS37_9FUNG</name>
<dbReference type="OrthoDB" id="1699231at2759"/>
<dbReference type="PANTHER" id="PTHR31503">
    <property type="entry name" value="VACUOLAR CALCIUM ION TRANSPORTER"/>
    <property type="match status" value="1"/>
</dbReference>
<feature type="region of interest" description="Disordered" evidence="8">
    <location>
        <begin position="1"/>
        <end position="188"/>
    </location>
</feature>
<evidence type="ECO:0000313" key="12">
    <source>
        <dbReference type="Proteomes" id="UP000780801"/>
    </source>
</evidence>
<feature type="transmembrane region" description="Helical" evidence="9">
    <location>
        <begin position="587"/>
        <end position="608"/>
    </location>
</feature>
<feature type="transmembrane region" description="Helical" evidence="9">
    <location>
        <begin position="523"/>
        <end position="544"/>
    </location>
</feature>
<feature type="transmembrane region" description="Helical" evidence="9">
    <location>
        <begin position="556"/>
        <end position="581"/>
    </location>
</feature>
<feature type="compositionally biased region" description="Polar residues" evidence="8">
    <location>
        <begin position="62"/>
        <end position="93"/>
    </location>
</feature>
<evidence type="ECO:0000256" key="8">
    <source>
        <dbReference type="SAM" id="MobiDB-lite"/>
    </source>
</evidence>
<comment type="similarity">
    <text evidence="2">Belongs to the Ca(2+):cation antiporter (CaCA) (TC 2.A.19) family.</text>
</comment>
<feature type="transmembrane region" description="Helical" evidence="9">
    <location>
        <begin position="272"/>
        <end position="293"/>
    </location>
</feature>
<reference evidence="11" key="1">
    <citation type="journal article" date="2020" name="Fungal Divers.">
        <title>Resolving the Mortierellaceae phylogeny through synthesis of multi-gene phylogenetics and phylogenomics.</title>
        <authorList>
            <person name="Vandepol N."/>
            <person name="Liber J."/>
            <person name="Desiro A."/>
            <person name="Na H."/>
            <person name="Kennedy M."/>
            <person name="Barry K."/>
            <person name="Grigoriev I.V."/>
            <person name="Miller A.N."/>
            <person name="O'Donnell K."/>
            <person name="Stajich J.E."/>
            <person name="Bonito G."/>
        </authorList>
    </citation>
    <scope>NUCLEOTIDE SEQUENCE</scope>
    <source>
        <strain evidence="11">KOD1015</strain>
    </source>
</reference>
<dbReference type="Proteomes" id="UP000780801">
    <property type="component" value="Unassembled WGS sequence"/>
</dbReference>
<organism evidence="11 12">
    <name type="scientific">Lunasporangiospora selenospora</name>
    <dbReference type="NCBI Taxonomy" id="979761"/>
    <lineage>
        <taxon>Eukaryota</taxon>
        <taxon>Fungi</taxon>
        <taxon>Fungi incertae sedis</taxon>
        <taxon>Mucoromycota</taxon>
        <taxon>Mortierellomycotina</taxon>
        <taxon>Mortierellomycetes</taxon>
        <taxon>Mortierellales</taxon>
        <taxon>Mortierellaceae</taxon>
        <taxon>Lunasporangiospora</taxon>
    </lineage>
</organism>
<feature type="transmembrane region" description="Helical" evidence="9">
    <location>
        <begin position="615"/>
        <end position="634"/>
    </location>
</feature>
<feature type="compositionally biased region" description="Basic and acidic residues" evidence="8">
    <location>
        <begin position="170"/>
        <end position="188"/>
    </location>
</feature>
<keyword evidence="12" id="KW-1185">Reference proteome</keyword>
<evidence type="ECO:0000256" key="1">
    <source>
        <dbReference type="ARBA" id="ARBA00004127"/>
    </source>
</evidence>
<dbReference type="EMBL" id="JAABOA010002067">
    <property type="protein sequence ID" value="KAF9580439.1"/>
    <property type="molecule type" value="Genomic_DNA"/>
</dbReference>
<dbReference type="GO" id="GO:0006874">
    <property type="term" value="P:intracellular calcium ion homeostasis"/>
    <property type="evidence" value="ECO:0007669"/>
    <property type="project" value="TreeGrafter"/>
</dbReference>
<evidence type="ECO:0000259" key="10">
    <source>
        <dbReference type="Pfam" id="PF01699"/>
    </source>
</evidence>
<feature type="transmembrane region" description="Helical" evidence="9">
    <location>
        <begin position="300"/>
        <end position="325"/>
    </location>
</feature>
<dbReference type="InterPro" id="IPR004713">
    <property type="entry name" value="CaH_exchang"/>
</dbReference>
<feature type="domain" description="Sodium/calcium exchanger membrane region" evidence="10">
    <location>
        <begin position="272"/>
        <end position="459"/>
    </location>
</feature>
<evidence type="ECO:0000313" key="11">
    <source>
        <dbReference type="EMBL" id="KAF9580439.1"/>
    </source>
</evidence>
<keyword evidence="4 9" id="KW-0812">Transmembrane</keyword>
<evidence type="ECO:0000256" key="5">
    <source>
        <dbReference type="ARBA" id="ARBA00022989"/>
    </source>
</evidence>
<gene>
    <name evidence="11" type="ORF">BGW38_002919</name>
</gene>
<sequence>MPPHITVEDDEIRPVVHESTATPLPSSSYPSSSLQQNTSLPPLQQPQKSSSSSSSLSKTLTVAAQSPKSNHLTASPPNTLTRRPTQPQETTAAASRAFILGGRLRRGPHLGYDDKDDRRAKEQKGKQVDKSRVSSDEKDVSSSDPASTSIEIPVQSSPTSDPSSVIAKTTDPEKGLENTLPENDHQDHVPTWTERMHGQRPDRHLFPYRSTKENMRAVRTFFRRFFLILLIIPAWVLPNVLTAKMLKEQAEEGGGHGGGGAHGPELSKGVNLAIFFLNMLAMMHLGKAAGAALEELVPRFGISIVSVFDAMTSSSIELAVAAFALKNGLIVVVQAAMLGAILNNLLLILGIAITVGGAFHSKQRLNKETTNTSINILLLTTLAYVVPIALELTLTNIHRQQAGIHDSSRSTHLSPEAAALLKAQELGIRQRVDADILQLSKIMSFILLIVYGTCLYFQYKSRTFIVTPEGKHEGAHTVDRRYTHFWFAGLAYAGTMAAQIYSAKWLVHAVESLGRQFHLNDSFVGFVLLPIMLVADLQEEVIAIRESRSNRLDKTVALMVGSCMQISLLVTPILVLLGWILDEPMTLRFTVLEVAILAGSVTIVNNLITDNETNWLEGCLLLAMFMMCAIAFYYDVAHLNVLPGEGSTVGGDNGSVGGH</sequence>
<feature type="transmembrane region" description="Helical" evidence="9">
    <location>
        <begin position="485"/>
        <end position="503"/>
    </location>
</feature>
<accession>A0A9P6FS37</accession>
<dbReference type="InterPro" id="IPR004837">
    <property type="entry name" value="NaCa_Exmemb"/>
</dbReference>
<dbReference type="InterPro" id="IPR044880">
    <property type="entry name" value="NCX_ion-bd_dom_sf"/>
</dbReference>
<evidence type="ECO:0000256" key="4">
    <source>
        <dbReference type="ARBA" id="ARBA00022692"/>
    </source>
</evidence>
<feature type="compositionally biased region" description="Low complexity" evidence="8">
    <location>
        <begin position="19"/>
        <end position="61"/>
    </location>
</feature>
<evidence type="ECO:0000256" key="6">
    <source>
        <dbReference type="ARBA" id="ARBA00023065"/>
    </source>
</evidence>
<dbReference type="Pfam" id="PF01699">
    <property type="entry name" value="Na_Ca_ex"/>
    <property type="match status" value="2"/>
</dbReference>
<comment type="caution">
    <text evidence="11">The sequence shown here is derived from an EMBL/GenBank/DDBJ whole genome shotgun (WGS) entry which is preliminary data.</text>
</comment>
<dbReference type="PANTHER" id="PTHR31503:SF22">
    <property type="entry name" value="VACUOLAR CALCIUM ION TRANSPORTER"/>
    <property type="match status" value="1"/>
</dbReference>
<proteinExistence type="inferred from homology"/>
<evidence type="ECO:0000256" key="7">
    <source>
        <dbReference type="ARBA" id="ARBA00023136"/>
    </source>
</evidence>
<keyword evidence="5 9" id="KW-1133">Transmembrane helix</keyword>
<evidence type="ECO:0000256" key="3">
    <source>
        <dbReference type="ARBA" id="ARBA00022448"/>
    </source>
</evidence>